<dbReference type="AlphaFoldDB" id="A0A2W0H803"/>
<dbReference type="Gene3D" id="3.50.50.60">
    <property type="entry name" value="FAD/NAD(P)-binding domain"/>
    <property type="match status" value="1"/>
</dbReference>
<comment type="pathway">
    <text evidence="2">Siderophore biosynthesis.</text>
</comment>
<proteinExistence type="inferred from homology"/>
<sequence length="440" mass="50853">MTATDPYDVIGIGIGPFNLGMAALLDPVDHVKAAFFDETAEFNWHPGMLIEGADLQVPFLADLVTFADPMSPYTFVNYLHKQNRLHKFFFFNRFDIPRTEYNHYAQWVAGQLGSCHFGKRVTDVKDYKKEGEQLYEVVVEDREAKVIERYFTRHVVMGTGSVPLVPDGFDQFPVEDVVHTSQYLCHRDTFDKAENILVVGSGQSAAEVFLDLLQRQHSFDYRLHWITRSPGFFQLESGKVGQEIFSPDYVDYFHDLPFEKREEELPNLYHIRNGVEEKTLHEIYDLLYHKSIGEDRAPVTVRASSDVESIDVNDNGHYTVTCRQWMEEKEYRIMADKIVLATGYKPNIPGWLEKFSDVMEWEDDKRFKVTRDYRLVFKDDRPNNFFTITNIEHSHGAGATNLGLAVYRNMKIINEIAGEEVYPEQSGTVFQSFGTPEESE</sequence>
<dbReference type="PANTHER" id="PTHR42802">
    <property type="entry name" value="MONOOXYGENASE"/>
    <property type="match status" value="1"/>
</dbReference>
<name>A0A2W0H803_9BACI</name>
<dbReference type="EMBL" id="PDOF01000002">
    <property type="protein sequence ID" value="PYZ96876.1"/>
    <property type="molecule type" value="Genomic_DNA"/>
</dbReference>
<evidence type="ECO:0000313" key="15">
    <source>
        <dbReference type="EMBL" id="PYZ96876.1"/>
    </source>
</evidence>
<dbReference type="InterPro" id="IPR036188">
    <property type="entry name" value="FAD/NAD-bd_sf"/>
</dbReference>
<evidence type="ECO:0000256" key="2">
    <source>
        <dbReference type="ARBA" id="ARBA00004924"/>
    </source>
</evidence>
<comment type="similarity">
    <text evidence="3">Belongs to the lysine N(6)-hydroxylase/L-ornithine N(5)-oxygenase family.</text>
</comment>
<evidence type="ECO:0000256" key="3">
    <source>
        <dbReference type="ARBA" id="ARBA00007588"/>
    </source>
</evidence>
<keyword evidence="16" id="KW-1185">Reference proteome</keyword>
<evidence type="ECO:0000256" key="9">
    <source>
        <dbReference type="ARBA" id="ARBA00023002"/>
    </source>
</evidence>
<dbReference type="OrthoDB" id="7527071at2"/>
<protein>
    <recommendedName>
        <fullName evidence="5">L-lysine N6-monooxygenase MbtG</fullName>
        <ecNumber evidence="4">1.14.13.59</ecNumber>
    </recommendedName>
    <alternativeName>
        <fullName evidence="13">Lysine 6-N-hydroxylase</fullName>
    </alternativeName>
    <alternativeName>
        <fullName evidence="12">Lysine N6-hydroxylase</fullName>
    </alternativeName>
    <alternativeName>
        <fullName evidence="10">Lysine-N-oxygenase</fullName>
    </alternativeName>
    <alternativeName>
        <fullName evidence="11">Mycobactin synthase protein G</fullName>
    </alternativeName>
</protein>
<dbReference type="PANTHER" id="PTHR42802:SF1">
    <property type="entry name" value="L-ORNITHINE N(5)-MONOOXYGENASE"/>
    <property type="match status" value="1"/>
</dbReference>
<evidence type="ECO:0000313" key="16">
    <source>
        <dbReference type="Proteomes" id="UP000248066"/>
    </source>
</evidence>
<accession>A0A2W0H803</accession>
<evidence type="ECO:0000256" key="12">
    <source>
        <dbReference type="ARBA" id="ARBA00032493"/>
    </source>
</evidence>
<evidence type="ECO:0000256" key="6">
    <source>
        <dbReference type="ARBA" id="ARBA00022630"/>
    </source>
</evidence>
<evidence type="ECO:0000256" key="14">
    <source>
        <dbReference type="ARBA" id="ARBA00048407"/>
    </source>
</evidence>
<dbReference type="GO" id="GO:0047091">
    <property type="term" value="F:L-lysine 6-monooxygenase (NADPH) activity"/>
    <property type="evidence" value="ECO:0007669"/>
    <property type="project" value="UniProtKB-EC"/>
</dbReference>
<dbReference type="Pfam" id="PF13434">
    <property type="entry name" value="Lys_Orn_oxgnase"/>
    <property type="match status" value="1"/>
</dbReference>
<keyword evidence="7" id="KW-0274">FAD</keyword>
<evidence type="ECO:0000256" key="8">
    <source>
        <dbReference type="ARBA" id="ARBA00022857"/>
    </source>
</evidence>
<reference evidence="15 16" key="1">
    <citation type="submission" date="2017-10" db="EMBL/GenBank/DDBJ databases">
        <title>Bacillus sp. nov., a halophilic bacterium isolated from a Yangshapao Lake.</title>
        <authorList>
            <person name="Wang H."/>
        </authorList>
    </citation>
    <scope>NUCLEOTIDE SEQUENCE [LARGE SCALE GENOMIC DNA]</scope>
    <source>
        <strain evidence="15 16">YSP-3</strain>
    </source>
</reference>
<comment type="catalytic activity">
    <reaction evidence="14">
        <text>L-lysine + NADPH + O2 = N(6)-hydroxy-L-lysine + NADP(+) + H2O</text>
        <dbReference type="Rhea" id="RHEA:23228"/>
        <dbReference type="ChEBI" id="CHEBI:15377"/>
        <dbReference type="ChEBI" id="CHEBI:15379"/>
        <dbReference type="ChEBI" id="CHEBI:32551"/>
        <dbReference type="ChEBI" id="CHEBI:57783"/>
        <dbReference type="ChEBI" id="CHEBI:57820"/>
        <dbReference type="ChEBI" id="CHEBI:58349"/>
        <dbReference type="EC" id="1.14.13.59"/>
    </reaction>
</comment>
<dbReference type="InterPro" id="IPR025700">
    <property type="entry name" value="Lys/Orn_oxygenase"/>
</dbReference>
<dbReference type="SUPFAM" id="SSF51905">
    <property type="entry name" value="FAD/NAD(P)-binding domain"/>
    <property type="match status" value="1"/>
</dbReference>
<keyword evidence="9" id="KW-0560">Oxidoreductase</keyword>
<organism evidence="15 16">
    <name type="scientific">Alteribacter lacisalsi</name>
    <dbReference type="NCBI Taxonomy" id="2045244"/>
    <lineage>
        <taxon>Bacteria</taxon>
        <taxon>Bacillati</taxon>
        <taxon>Bacillota</taxon>
        <taxon>Bacilli</taxon>
        <taxon>Bacillales</taxon>
        <taxon>Bacillaceae</taxon>
        <taxon>Alteribacter</taxon>
    </lineage>
</organism>
<evidence type="ECO:0000256" key="11">
    <source>
        <dbReference type="ARBA" id="ARBA00031158"/>
    </source>
</evidence>
<dbReference type="RefSeq" id="WP_110520816.1">
    <property type="nucleotide sequence ID" value="NZ_PDOF01000002.1"/>
</dbReference>
<dbReference type="EC" id="1.14.13.59" evidence="4"/>
<keyword evidence="15" id="KW-0503">Monooxygenase</keyword>
<comment type="caution">
    <text evidence="15">The sequence shown here is derived from an EMBL/GenBank/DDBJ whole genome shotgun (WGS) entry which is preliminary data.</text>
</comment>
<comment type="cofactor">
    <cofactor evidence="1">
        <name>FAD</name>
        <dbReference type="ChEBI" id="CHEBI:57692"/>
    </cofactor>
</comment>
<evidence type="ECO:0000256" key="13">
    <source>
        <dbReference type="ARBA" id="ARBA00032738"/>
    </source>
</evidence>
<dbReference type="Proteomes" id="UP000248066">
    <property type="component" value="Unassembled WGS sequence"/>
</dbReference>
<gene>
    <name evidence="15" type="ORF">CR205_14460</name>
</gene>
<evidence type="ECO:0000256" key="10">
    <source>
        <dbReference type="ARBA" id="ARBA00029939"/>
    </source>
</evidence>
<keyword evidence="6" id="KW-0285">Flavoprotein</keyword>
<evidence type="ECO:0000256" key="5">
    <source>
        <dbReference type="ARBA" id="ARBA00016406"/>
    </source>
</evidence>
<evidence type="ECO:0000256" key="4">
    <source>
        <dbReference type="ARBA" id="ARBA00013076"/>
    </source>
</evidence>
<evidence type="ECO:0000256" key="7">
    <source>
        <dbReference type="ARBA" id="ARBA00022827"/>
    </source>
</evidence>
<keyword evidence="8" id="KW-0521">NADP</keyword>
<evidence type="ECO:0000256" key="1">
    <source>
        <dbReference type="ARBA" id="ARBA00001974"/>
    </source>
</evidence>